<keyword evidence="2" id="KW-1185">Reference proteome</keyword>
<organism evidence="1 2">
    <name type="scientific">Scytonema hofmannii FACHB-248</name>
    <dbReference type="NCBI Taxonomy" id="1842502"/>
    <lineage>
        <taxon>Bacteria</taxon>
        <taxon>Bacillati</taxon>
        <taxon>Cyanobacteriota</taxon>
        <taxon>Cyanophyceae</taxon>
        <taxon>Nostocales</taxon>
        <taxon>Scytonemataceae</taxon>
        <taxon>Scytonema</taxon>
    </lineage>
</organism>
<accession>A0ABR8GKI6</accession>
<evidence type="ECO:0000313" key="1">
    <source>
        <dbReference type="EMBL" id="MBD2603902.1"/>
    </source>
</evidence>
<name>A0ABR8GKI6_9CYAN</name>
<comment type="caution">
    <text evidence="1">The sequence shown here is derived from an EMBL/GenBank/DDBJ whole genome shotgun (WGS) entry which is preliminary data.</text>
</comment>
<dbReference type="RefSeq" id="WP_186227529.1">
    <property type="nucleotide sequence ID" value="NZ_JACJTA010000007.1"/>
</dbReference>
<protein>
    <submittedName>
        <fullName evidence="1">Uncharacterized protein</fullName>
    </submittedName>
</protein>
<gene>
    <name evidence="1" type="ORF">H6G81_04980</name>
</gene>
<dbReference type="EMBL" id="JACJTA010000007">
    <property type="protein sequence ID" value="MBD2603902.1"/>
    <property type="molecule type" value="Genomic_DNA"/>
</dbReference>
<reference evidence="1 2" key="1">
    <citation type="journal article" date="2020" name="ISME J.">
        <title>Comparative genomics reveals insights into cyanobacterial evolution and habitat adaptation.</title>
        <authorList>
            <person name="Chen M.Y."/>
            <person name="Teng W.K."/>
            <person name="Zhao L."/>
            <person name="Hu C.X."/>
            <person name="Zhou Y.K."/>
            <person name="Han B.P."/>
            <person name="Song L.R."/>
            <person name="Shu W.S."/>
        </authorList>
    </citation>
    <scope>NUCLEOTIDE SEQUENCE [LARGE SCALE GENOMIC DNA]</scope>
    <source>
        <strain evidence="1 2">FACHB-248</strain>
    </source>
</reference>
<sequence length="46" mass="5557">MSPEQELLEKWRSLDKEKQEEVLDLVKFIHAKMVKLQPFLSQLNCR</sequence>
<evidence type="ECO:0000313" key="2">
    <source>
        <dbReference type="Proteomes" id="UP000660380"/>
    </source>
</evidence>
<dbReference type="Proteomes" id="UP000660380">
    <property type="component" value="Unassembled WGS sequence"/>
</dbReference>
<proteinExistence type="predicted"/>